<dbReference type="PANTHER" id="PTHR46404:SF1">
    <property type="entry name" value="DNA POLYMERASE IOTA"/>
    <property type="match status" value="1"/>
</dbReference>
<dbReference type="InterPro" id="IPR043128">
    <property type="entry name" value="Rev_trsase/Diguanyl_cyclase"/>
</dbReference>
<dbReference type="PROSITE" id="PS50173">
    <property type="entry name" value="UMUC"/>
    <property type="match status" value="1"/>
</dbReference>
<dbReference type="Gene3D" id="1.10.150.20">
    <property type="entry name" value="5' to 3' exonuclease, C-terminal subdomain"/>
    <property type="match status" value="1"/>
</dbReference>
<dbReference type="FunFam" id="3.40.1170.60:FF:000021">
    <property type="entry name" value="DNA polymerase IV"/>
    <property type="match status" value="1"/>
</dbReference>
<comment type="similarity">
    <text evidence="1">Belongs to the DNA polymerase type-Y family.</text>
</comment>
<feature type="compositionally biased region" description="Low complexity" evidence="4">
    <location>
        <begin position="1000"/>
        <end position="1025"/>
    </location>
</feature>
<proteinExistence type="inferred from homology"/>
<dbReference type="InterPro" id="IPR043502">
    <property type="entry name" value="DNA/RNA_pol_sf"/>
</dbReference>
<keyword evidence="7" id="KW-1185">Reference proteome</keyword>
<dbReference type="InterPro" id="IPR053848">
    <property type="entry name" value="IMS_HHH_1"/>
</dbReference>
<keyword evidence="3" id="KW-0808">Transferase</keyword>
<dbReference type="PANTHER" id="PTHR46404">
    <property type="entry name" value="DNA POLYMERASE IOTA"/>
    <property type="match status" value="1"/>
</dbReference>
<dbReference type="InterPro" id="IPR025527">
    <property type="entry name" value="HUWE1/Rev1_UBM"/>
</dbReference>
<dbReference type="SUPFAM" id="SSF100879">
    <property type="entry name" value="Lesion bypass DNA polymerase (Y-family), little finger domain"/>
    <property type="match status" value="1"/>
</dbReference>
<dbReference type="Pfam" id="PF00817">
    <property type="entry name" value="IMS"/>
    <property type="match status" value="1"/>
</dbReference>
<sequence>MVDYLPDYDFDGEDWTKSFESDCFEEGNFLTEGDFHSSATTRCLTTGKAAAKTFGHERTIIHFDLDCFYAQVEMLKNPELRLKPLGIQQKNIVVTCNYVAREFGVTKLMYVTDAKKKCPQLVLVSGEDLTEYRHMSYQISEFMKKYTPHVERLGFDENFVDATELVNWRQLDGDFKLEFFGQQYKTQREPATSKCLCGCEQRIQIGSQVAADIREALQKELGITSCAGIAHNKVLAKLVAGTHKPNQQTSILPHQVQDLILSLPSPRCIPGIGSKMHKRLLAIGISSVLDLQSTSSHVLAKELGSQTATLVSQLSFGLDPSPVVPYSPPQTFSDEDSFKCCNNYKDAEQRIRDLLNNLMKRVTEDGRVPQTVRLSIRRVGKHSNSRESRQTAVPSNAFVQFHATGSTNAAEKKIFPVVMELLKRLVNPTKPFHLTLINICFAKLVEKATGSSPLSRFFSKQSTSYESCDQQIEDDDNSMKDTIDQQTYMSDSDCSNINDLSHEDRKRKKTNVNSCQSVYKNTMDVPGKMESRINLPAVVTYESNTSDTSFFHLEVQNTFDASSKTTPSVPTCSLNHKESSFCVSTNISLTSQNGIDLKDNIGNPSEETEHDISSVAENSTKPDIERKNKFQDQECNDLMGEKQLDKKSLQGLLPKSIDAQVLLALPCSLQKEILAEHGILMEETSNGRHFSLMPDSVLTRAQVKKKARKRPLFSPKKIKPSISFSGSKTAKKDLIDPHTSVGFEDHEEVNASNSNTFTGITPSADTEVGPEIKASKDNTAFPQNVKRLLLLEPKSSPLPEGVTVQKSLFPFAEVESELKAENFTRNKNLHQKSALSLEKSPCATKSLFSQHPTAQKVIKRVELPPKSSAGEICELYDESSESCVDQAHKYFDQLSKVIPSSVPSGSSLFDENQNNESNVNHAITQASSVTKAGPVSSARDSVQAKRTPLLPESILKKLPKDISSEVFAELPSDIRGEIMAHVLMGTPITVAMGSSTCGAPSNRKPSSNLSNSKRSKNSKSSQKSLFNYFKRNEK</sequence>
<evidence type="ECO:0000313" key="6">
    <source>
        <dbReference type="EMBL" id="RUS88146.1"/>
    </source>
</evidence>
<organism evidence="6 7">
    <name type="scientific">Elysia chlorotica</name>
    <name type="common">Eastern emerald elysia</name>
    <name type="synonym">Sea slug</name>
    <dbReference type="NCBI Taxonomy" id="188477"/>
    <lineage>
        <taxon>Eukaryota</taxon>
        <taxon>Metazoa</taxon>
        <taxon>Spiralia</taxon>
        <taxon>Lophotrochozoa</taxon>
        <taxon>Mollusca</taxon>
        <taxon>Gastropoda</taxon>
        <taxon>Heterobranchia</taxon>
        <taxon>Euthyneura</taxon>
        <taxon>Panpulmonata</taxon>
        <taxon>Sacoglossa</taxon>
        <taxon>Placobranchoidea</taxon>
        <taxon>Plakobranchidae</taxon>
        <taxon>Elysia</taxon>
    </lineage>
</organism>
<evidence type="ECO:0000313" key="7">
    <source>
        <dbReference type="Proteomes" id="UP000271974"/>
    </source>
</evidence>
<evidence type="ECO:0000259" key="5">
    <source>
        <dbReference type="PROSITE" id="PS50173"/>
    </source>
</evidence>
<feature type="region of interest" description="Disordered" evidence="4">
    <location>
        <begin position="593"/>
        <end position="625"/>
    </location>
</feature>
<feature type="region of interest" description="Disordered" evidence="4">
    <location>
        <begin position="926"/>
        <end position="945"/>
    </location>
</feature>
<dbReference type="Gene3D" id="3.30.1490.100">
    <property type="entry name" value="DNA polymerase, Y-family, little finger domain"/>
    <property type="match status" value="1"/>
</dbReference>
<evidence type="ECO:0000256" key="2">
    <source>
        <dbReference type="ARBA" id="ARBA00022634"/>
    </source>
</evidence>
<dbReference type="AlphaFoldDB" id="A0A3S1BH19"/>
<dbReference type="EMBL" id="RQTK01000092">
    <property type="protein sequence ID" value="RUS88146.1"/>
    <property type="molecule type" value="Genomic_DNA"/>
</dbReference>
<evidence type="ECO:0000256" key="3">
    <source>
        <dbReference type="ARBA" id="ARBA00022679"/>
    </source>
</evidence>
<dbReference type="Gene3D" id="6.10.250.1630">
    <property type="match status" value="1"/>
</dbReference>
<keyword evidence="2" id="KW-0237">DNA synthesis</keyword>
<protein>
    <recommendedName>
        <fullName evidence="5">UmuC domain-containing protein</fullName>
    </recommendedName>
</protein>
<comment type="caution">
    <text evidence="6">The sequence shown here is derived from an EMBL/GenBank/DDBJ whole genome shotgun (WGS) entry which is preliminary data.</text>
</comment>
<evidence type="ECO:0000256" key="1">
    <source>
        <dbReference type="ARBA" id="ARBA00010945"/>
    </source>
</evidence>
<dbReference type="OrthoDB" id="447129at2759"/>
<dbReference type="SUPFAM" id="SSF56672">
    <property type="entry name" value="DNA/RNA polymerases"/>
    <property type="match status" value="1"/>
</dbReference>
<dbReference type="Gene3D" id="3.30.70.270">
    <property type="match status" value="1"/>
</dbReference>
<dbReference type="GO" id="GO:0003887">
    <property type="term" value="F:DNA-directed DNA polymerase activity"/>
    <property type="evidence" value="ECO:0007669"/>
    <property type="project" value="InterPro"/>
</dbReference>
<dbReference type="GO" id="GO:0006281">
    <property type="term" value="P:DNA repair"/>
    <property type="evidence" value="ECO:0007669"/>
    <property type="project" value="InterPro"/>
</dbReference>
<dbReference type="Gene3D" id="3.40.1170.60">
    <property type="match status" value="1"/>
</dbReference>
<dbReference type="Proteomes" id="UP000271974">
    <property type="component" value="Unassembled WGS sequence"/>
</dbReference>
<dbReference type="Pfam" id="PF14377">
    <property type="entry name" value="UBM"/>
    <property type="match status" value="2"/>
</dbReference>
<accession>A0A3S1BH19</accession>
<dbReference type="Pfam" id="PF21999">
    <property type="entry name" value="IMS_HHH_1"/>
    <property type="match status" value="1"/>
</dbReference>
<reference evidence="6 7" key="1">
    <citation type="submission" date="2019-01" db="EMBL/GenBank/DDBJ databases">
        <title>A draft genome assembly of the solar-powered sea slug Elysia chlorotica.</title>
        <authorList>
            <person name="Cai H."/>
            <person name="Li Q."/>
            <person name="Fang X."/>
            <person name="Li J."/>
            <person name="Curtis N.E."/>
            <person name="Altenburger A."/>
            <person name="Shibata T."/>
            <person name="Feng M."/>
            <person name="Maeda T."/>
            <person name="Schwartz J.A."/>
            <person name="Shigenobu S."/>
            <person name="Lundholm N."/>
            <person name="Nishiyama T."/>
            <person name="Yang H."/>
            <person name="Hasebe M."/>
            <person name="Li S."/>
            <person name="Pierce S.K."/>
            <person name="Wang J."/>
        </authorList>
    </citation>
    <scope>NUCLEOTIDE SEQUENCE [LARGE SCALE GENOMIC DNA]</scope>
    <source>
        <strain evidence="6">EC2010</strain>
        <tissue evidence="6">Whole organism of an adult</tissue>
    </source>
</reference>
<dbReference type="Pfam" id="PF11799">
    <property type="entry name" value="IMS_C"/>
    <property type="match status" value="1"/>
</dbReference>
<dbReference type="GO" id="GO:0003684">
    <property type="term" value="F:damaged DNA binding"/>
    <property type="evidence" value="ECO:0007669"/>
    <property type="project" value="InterPro"/>
</dbReference>
<evidence type="ECO:0000256" key="4">
    <source>
        <dbReference type="SAM" id="MobiDB-lite"/>
    </source>
</evidence>
<dbReference type="STRING" id="188477.A0A3S1BH19"/>
<dbReference type="InterPro" id="IPR017961">
    <property type="entry name" value="DNA_pol_Y-fam_little_finger"/>
</dbReference>
<dbReference type="InterPro" id="IPR001126">
    <property type="entry name" value="UmuC"/>
</dbReference>
<name>A0A3S1BH19_ELYCH</name>
<feature type="region of interest" description="Disordered" evidence="4">
    <location>
        <begin position="996"/>
        <end position="1034"/>
    </location>
</feature>
<gene>
    <name evidence="6" type="ORF">EGW08_004108</name>
</gene>
<dbReference type="FunFam" id="3.30.1490.100:FF:000003">
    <property type="entry name" value="Polymerase (DNA directed) iota"/>
    <property type="match status" value="1"/>
</dbReference>
<dbReference type="GO" id="GO:0019985">
    <property type="term" value="P:translesion synthesis"/>
    <property type="evidence" value="ECO:0007669"/>
    <property type="project" value="TreeGrafter"/>
</dbReference>
<dbReference type="InterPro" id="IPR036775">
    <property type="entry name" value="DNA_pol_Y-fam_lit_finger_sf"/>
</dbReference>
<feature type="domain" description="UmuC" evidence="5">
    <location>
        <begin position="60"/>
        <end position="273"/>
    </location>
</feature>